<dbReference type="EMBL" id="CAKXYY010000004">
    <property type="protein sequence ID" value="CAH2351831.1"/>
    <property type="molecule type" value="Genomic_DNA"/>
</dbReference>
<name>A0A9P0VXU2_9ASCO</name>
<dbReference type="AlphaFoldDB" id="A0A9P0VXU2"/>
<proteinExistence type="predicted"/>
<evidence type="ECO:0000313" key="2">
    <source>
        <dbReference type="Proteomes" id="UP000837801"/>
    </source>
</evidence>
<dbReference type="OrthoDB" id="4138492at2759"/>
<sequence length="489" mass="54586">MEDWEKILITLLCLLLLNYSYPKLLDHWKDVPDLYLQEQSVIGTTRKANESAIYTSNKLFTGLRGGLEIRYDHYKIRTGNLRDIWEIFVNQAKKAPEPKLIRINGETIEAGILNAMAKKLGSSIEKSTSGGALEKVYIPSHDLFSNVDSLVVLIGCFITQIPVHIGADNAQSNENDDVYYYDSSARKVGPIVIENINTPDYVFENVYNIKYDQGIPLKISNRSGHIASEISFTQANFASAVASSLKHLPESHSITKDDSLFIYHEAGSEVNDIVKMLTSFISFCDLEISTEHLETSISKASIVSIAESKFLATELGQKKTTSSFRLNRSLNYFSKGIFAPIIKSENKPRIIVISRKIGSKMLIGPAELNQYRSLLGCRIIVEQTYPNVAGPLLLTDFYDYRVIPTRNINGYGCLSQSLEIKLVNDDKNVNSNYNGTYGQVLVRGYNIGKMAKYAIGLPKRPSNQIDIANEGFMPLGIKGKWGSDGCLYV</sequence>
<protein>
    <submittedName>
        <fullName evidence="1">Uncharacterized protein</fullName>
    </submittedName>
</protein>
<comment type="caution">
    <text evidence="1">The sequence shown here is derived from an EMBL/GenBank/DDBJ whole genome shotgun (WGS) entry which is preliminary data.</text>
</comment>
<evidence type="ECO:0000313" key="1">
    <source>
        <dbReference type="EMBL" id="CAH2351831.1"/>
    </source>
</evidence>
<organism evidence="1 2">
    <name type="scientific">[Candida] railenensis</name>
    <dbReference type="NCBI Taxonomy" id="45579"/>
    <lineage>
        <taxon>Eukaryota</taxon>
        <taxon>Fungi</taxon>
        <taxon>Dikarya</taxon>
        <taxon>Ascomycota</taxon>
        <taxon>Saccharomycotina</taxon>
        <taxon>Pichiomycetes</taxon>
        <taxon>Debaryomycetaceae</taxon>
        <taxon>Kurtzmaniella</taxon>
    </lineage>
</organism>
<reference evidence="1" key="1">
    <citation type="submission" date="2022-03" db="EMBL/GenBank/DDBJ databases">
        <authorList>
            <person name="Legras J.-L."/>
            <person name="Devillers H."/>
            <person name="Grondin C."/>
        </authorList>
    </citation>
    <scope>NUCLEOTIDE SEQUENCE</scope>
    <source>
        <strain evidence="1">CLIB 1423</strain>
    </source>
</reference>
<accession>A0A9P0VXU2</accession>
<dbReference type="Proteomes" id="UP000837801">
    <property type="component" value="Unassembled WGS sequence"/>
</dbReference>
<gene>
    <name evidence="1" type="ORF">CLIB1423_04S06942</name>
</gene>
<keyword evidence="2" id="KW-1185">Reference proteome</keyword>